<proteinExistence type="predicted"/>
<dbReference type="EMBL" id="JPHZ01000007">
    <property type="protein sequence ID" value="KLT91433.1"/>
    <property type="molecule type" value="Genomic_DNA"/>
</dbReference>
<dbReference type="GO" id="GO:0032196">
    <property type="term" value="P:transposition"/>
    <property type="evidence" value="ECO:0007669"/>
    <property type="project" value="TreeGrafter"/>
</dbReference>
<dbReference type="InterPro" id="IPR012337">
    <property type="entry name" value="RNaseH-like_sf"/>
</dbReference>
<comment type="caution">
    <text evidence="3">The sequence shown here is derived from an EMBL/GenBank/DDBJ whole genome shotgun (WGS) entry which is preliminary data.</text>
</comment>
<evidence type="ECO:0000256" key="1">
    <source>
        <dbReference type="ARBA" id="ARBA00023172"/>
    </source>
</evidence>
<name>A0A0J1DH45_ACIBA</name>
<protein>
    <submittedName>
        <fullName evidence="3">Putative transposase for insertion sequence element IS1086</fullName>
    </submittedName>
</protein>
<dbReference type="InterPro" id="IPR051917">
    <property type="entry name" value="Transposase-Integrase"/>
</dbReference>
<evidence type="ECO:0000313" key="4">
    <source>
        <dbReference type="Proteomes" id="UP000036122"/>
    </source>
</evidence>
<keyword evidence="1" id="KW-0233">DNA recombination</keyword>
<dbReference type="GO" id="GO:0003676">
    <property type="term" value="F:nucleic acid binding"/>
    <property type="evidence" value="ECO:0007669"/>
    <property type="project" value="InterPro"/>
</dbReference>
<dbReference type="InterPro" id="IPR036397">
    <property type="entry name" value="RNaseH_sf"/>
</dbReference>
<dbReference type="PANTHER" id="PTHR10948">
    <property type="entry name" value="TRANSPOSASE"/>
    <property type="match status" value="1"/>
</dbReference>
<dbReference type="Pfam" id="PF13936">
    <property type="entry name" value="HTH_38"/>
    <property type="match status" value="1"/>
</dbReference>
<evidence type="ECO:0000259" key="2">
    <source>
        <dbReference type="PROSITE" id="PS50994"/>
    </source>
</evidence>
<dbReference type="InterPro" id="IPR053392">
    <property type="entry name" value="Transposase_IS30-like"/>
</dbReference>
<dbReference type="Gene3D" id="3.30.420.10">
    <property type="entry name" value="Ribonuclease H-like superfamily/Ribonuclease H"/>
    <property type="match status" value="1"/>
</dbReference>
<dbReference type="GO" id="GO:0006310">
    <property type="term" value="P:DNA recombination"/>
    <property type="evidence" value="ECO:0007669"/>
    <property type="project" value="UniProtKB-KW"/>
</dbReference>
<dbReference type="InterPro" id="IPR001584">
    <property type="entry name" value="Integrase_cat-core"/>
</dbReference>
<dbReference type="Proteomes" id="UP000036122">
    <property type="component" value="Unassembled WGS sequence"/>
</dbReference>
<sequence>MSYHHLNFEDRTALMLESRKEGFSARKFAELIKRHPSTIYRELKRNSINDVYQARYASDNTFARRRRGHRKLKIDSILWKFIVEAIRCLWSPQQIAKRLKTFPDLDQTMNVSHTTIYSTIRALPKGELKKDLLSCLRHENKKRKANGEPKKDSILQDIKTIHERPAEVQERKIPGHWEADLIKGKDNKSSIATLIERNTRLCILATLPDAKAESVRKALTEALKYLPAELRKTLTYDRGREMSEHKILEEDLGIDVYFCDPHSPWQKGTCENMNGLIRQYLPKGIDLNQADQHYLNQVAMSLNTRPRKALDWLTPLEKFAQLVDYHMAFETVRVFYVLTSHVHGHRSTFYAVLQVNISELQLKPCALILPLHQVMLPRYRAVYFVQ</sequence>
<reference evidence="3 4" key="1">
    <citation type="submission" date="2014-07" db="EMBL/GenBank/DDBJ databases">
        <authorList>
            <person name="Harkins D.M."/>
            <person name="Lesho E."/>
            <person name="Waterman P.E."/>
            <person name="Chan A."/>
            <person name="Fouts D.E."/>
        </authorList>
    </citation>
    <scope>NUCLEOTIDE SEQUENCE [LARGE SCALE GENOMIC DNA]</scope>
    <source>
        <strain evidence="3 4">MRSN 3527</strain>
    </source>
</reference>
<organism evidence="3 4">
    <name type="scientific">Acinetobacter baumannii MRSN 3527</name>
    <dbReference type="NCBI Taxonomy" id="1409923"/>
    <lineage>
        <taxon>Bacteria</taxon>
        <taxon>Pseudomonadati</taxon>
        <taxon>Pseudomonadota</taxon>
        <taxon>Gammaproteobacteria</taxon>
        <taxon>Moraxellales</taxon>
        <taxon>Moraxellaceae</taxon>
        <taxon>Acinetobacter</taxon>
        <taxon>Acinetobacter calcoaceticus/baumannii complex</taxon>
    </lineage>
</organism>
<dbReference type="AlphaFoldDB" id="A0A0J1DH45"/>
<dbReference type="Pfam" id="PF00665">
    <property type="entry name" value="rve"/>
    <property type="match status" value="1"/>
</dbReference>
<dbReference type="PANTHER" id="PTHR10948:SF23">
    <property type="entry name" value="TRANSPOSASE INSI FOR INSERTION SEQUENCE ELEMENT IS30A-RELATED"/>
    <property type="match status" value="1"/>
</dbReference>
<dbReference type="PROSITE" id="PS50994">
    <property type="entry name" value="INTEGRASE"/>
    <property type="match status" value="1"/>
</dbReference>
<evidence type="ECO:0000313" key="3">
    <source>
        <dbReference type="EMBL" id="KLT91433.1"/>
    </source>
</evidence>
<accession>A0A0J1DH45</accession>
<dbReference type="InterPro" id="IPR025246">
    <property type="entry name" value="IS30-like_HTH"/>
</dbReference>
<dbReference type="PATRIC" id="fig|1409923.3.peg.367"/>
<dbReference type="SUPFAM" id="SSF53098">
    <property type="entry name" value="Ribonuclease H-like"/>
    <property type="match status" value="1"/>
</dbReference>
<dbReference type="GO" id="GO:0015074">
    <property type="term" value="P:DNA integration"/>
    <property type="evidence" value="ECO:0007669"/>
    <property type="project" value="InterPro"/>
</dbReference>
<dbReference type="GO" id="GO:0004803">
    <property type="term" value="F:transposase activity"/>
    <property type="evidence" value="ECO:0007669"/>
    <property type="project" value="TreeGrafter"/>
</dbReference>
<gene>
    <name evidence="3" type="ORF">T630_2210</name>
</gene>
<feature type="domain" description="Integrase catalytic" evidence="2">
    <location>
        <begin position="161"/>
        <end position="323"/>
    </location>
</feature>
<dbReference type="GO" id="GO:0005829">
    <property type="term" value="C:cytosol"/>
    <property type="evidence" value="ECO:0007669"/>
    <property type="project" value="TreeGrafter"/>
</dbReference>
<dbReference type="NCBIfam" id="NF033563">
    <property type="entry name" value="transpos_IS30"/>
    <property type="match status" value="1"/>
</dbReference>